<evidence type="ECO:0008006" key="6">
    <source>
        <dbReference type="Google" id="ProtNLM"/>
    </source>
</evidence>
<dbReference type="Gramene" id="GBG85994">
    <property type="protein sequence ID" value="GBG85994"/>
    <property type="gene ID" value="CBR_g40807"/>
</dbReference>
<dbReference type="InterPro" id="IPR012337">
    <property type="entry name" value="RNaseH-like_sf"/>
</dbReference>
<name>A0A388LUK2_CHABU</name>
<dbReference type="EMBL" id="BFEA01000543">
    <property type="protein sequence ID" value="GBG85994.1"/>
    <property type="molecule type" value="Genomic_DNA"/>
</dbReference>
<dbReference type="PANTHER" id="PTHR32166:SF123">
    <property type="entry name" value="BED-TYPE DOMAIN-CONTAINING PROTEIN"/>
    <property type="match status" value="1"/>
</dbReference>
<dbReference type="PANTHER" id="PTHR32166">
    <property type="entry name" value="OSJNBA0013A04.12 PROTEIN"/>
    <property type="match status" value="1"/>
</dbReference>
<sequence length="890" mass="99450">MVSGTATRARRHFVVASRCKIERLRGVVSKEDYRRRERGKKAALEEVGALGGAAAAGMESSEEDENTPGEVMGNKTTEVAASGSGVQARQSTIVDCGAVLTKHEETQRKIDDWMTAHCILFHMMRSEEWETMVEALKNAHPSFQYARFEKALTTRVESKRAQVAARMEELRRQWPITGCMLQLDGWTDRRARPHINVMVSFPRGAVFWKSVCMSNCDKGAAAYHSILRSAIEEIGEDAVVGVIMDNAAVCAAAGRMIPWVEHAVQRALDLAKFLVNHGRVHDLLHDESNGKVVARPGATRFATNFITVDSLQPLYLPLKSCVTKPAWKSGIELPGQRHLLKAATDSILDDSFWAGIEKVQETSKELLALLKLVDRPGPTISKVYGRLDVAVEKLRASEFFTDTENDELEEIVMRRWNTMNSPLHCAAMFLDSEYKTTQPEKDAEVLDGLWSWVYSWCKPSMYVEVDAEVNCWIEGTGRFNCEEARTAARSSQPTRWWKKWCSDMPHLQKQAVRLLGQSSSSSACERNWGLFERIHSKARNGLSVKKLSTLDRVLTEEELAADAKERVDKWLNRLRAANEAAEANDDEDDNNDEDNDEPVVENAFAVDYDPQEAPVDLLRHEAELNNAWRKTTRPSKYLARQHLRKMQQTVKTMTAEHAEQYRAARAKAIEPATKTAKRGRERARKAPVQQVDDAAAQRATNGELEEGGGSGSNAEATAPKRAKRGQGRPRKSLKDMEEEEAAAQMASGRRDGGSGTRDASEEDGSDSPADRECGILRQNKGRTPPTKEHAFSIASVATKWTYSVRMRRVPAVRNGGTILYTHGCRNHLVVVIVTKMMASTPKCNSVCGCAKEKVTQCLYIVLLHYGARGMIFDIKEVADSLMWQENSIIE</sequence>
<feature type="region of interest" description="Disordered" evidence="1">
    <location>
        <begin position="52"/>
        <end position="73"/>
    </location>
</feature>
<accession>A0A388LUK2</accession>
<feature type="domain" description="HAT C-terminal dimerisation" evidence="3">
    <location>
        <begin position="490"/>
        <end position="544"/>
    </location>
</feature>
<dbReference type="AlphaFoldDB" id="A0A388LUK2"/>
<organism evidence="4 5">
    <name type="scientific">Chara braunii</name>
    <name type="common">Braun's stonewort</name>
    <dbReference type="NCBI Taxonomy" id="69332"/>
    <lineage>
        <taxon>Eukaryota</taxon>
        <taxon>Viridiplantae</taxon>
        <taxon>Streptophyta</taxon>
        <taxon>Charophyceae</taxon>
        <taxon>Charales</taxon>
        <taxon>Characeae</taxon>
        <taxon>Chara</taxon>
    </lineage>
</organism>
<gene>
    <name evidence="4" type="ORF">CBR_g40807</name>
</gene>
<feature type="compositionally biased region" description="Basic residues" evidence="1">
    <location>
        <begin position="675"/>
        <end position="685"/>
    </location>
</feature>
<feature type="region of interest" description="Disordered" evidence="1">
    <location>
        <begin position="669"/>
        <end position="788"/>
    </location>
</feature>
<dbReference type="Pfam" id="PF05699">
    <property type="entry name" value="Dimer_Tnp_hAT"/>
    <property type="match status" value="1"/>
</dbReference>
<dbReference type="OrthoDB" id="1741262at2759"/>
<evidence type="ECO:0000256" key="1">
    <source>
        <dbReference type="SAM" id="MobiDB-lite"/>
    </source>
</evidence>
<evidence type="ECO:0000259" key="2">
    <source>
        <dbReference type="Pfam" id="PF04937"/>
    </source>
</evidence>
<reference evidence="4 5" key="1">
    <citation type="journal article" date="2018" name="Cell">
        <title>The Chara Genome: Secondary Complexity and Implications for Plant Terrestrialization.</title>
        <authorList>
            <person name="Nishiyama T."/>
            <person name="Sakayama H."/>
            <person name="Vries J.D."/>
            <person name="Buschmann H."/>
            <person name="Saint-Marcoux D."/>
            <person name="Ullrich K.K."/>
            <person name="Haas F.B."/>
            <person name="Vanderstraeten L."/>
            <person name="Becker D."/>
            <person name="Lang D."/>
            <person name="Vosolsobe S."/>
            <person name="Rombauts S."/>
            <person name="Wilhelmsson P.K.I."/>
            <person name="Janitza P."/>
            <person name="Kern R."/>
            <person name="Heyl A."/>
            <person name="Rumpler F."/>
            <person name="Villalobos L.I.A.C."/>
            <person name="Clay J.M."/>
            <person name="Skokan R."/>
            <person name="Toyoda A."/>
            <person name="Suzuki Y."/>
            <person name="Kagoshima H."/>
            <person name="Schijlen E."/>
            <person name="Tajeshwar N."/>
            <person name="Catarino B."/>
            <person name="Hetherington A.J."/>
            <person name="Saltykova A."/>
            <person name="Bonnot C."/>
            <person name="Breuninger H."/>
            <person name="Symeonidi A."/>
            <person name="Radhakrishnan G.V."/>
            <person name="Van Nieuwerburgh F."/>
            <person name="Deforce D."/>
            <person name="Chang C."/>
            <person name="Karol K.G."/>
            <person name="Hedrich R."/>
            <person name="Ulvskov P."/>
            <person name="Glockner G."/>
            <person name="Delwiche C.F."/>
            <person name="Petrasek J."/>
            <person name="Van de Peer Y."/>
            <person name="Friml J."/>
            <person name="Beilby M."/>
            <person name="Dolan L."/>
            <person name="Kohara Y."/>
            <person name="Sugano S."/>
            <person name="Fujiyama A."/>
            <person name="Delaux P.-M."/>
            <person name="Quint M."/>
            <person name="TheiBen G."/>
            <person name="Hagemann M."/>
            <person name="Harholt J."/>
            <person name="Dunand C."/>
            <person name="Zachgo S."/>
            <person name="Langdale J."/>
            <person name="Maumus F."/>
            <person name="Straeten D.V.D."/>
            <person name="Gould S.B."/>
            <person name="Rensing S.A."/>
        </authorList>
    </citation>
    <scope>NUCLEOTIDE SEQUENCE [LARGE SCALE GENOMIC DNA]</scope>
    <source>
        <strain evidence="4 5">S276</strain>
    </source>
</reference>
<dbReference type="Pfam" id="PF04937">
    <property type="entry name" value="DUF659"/>
    <property type="match status" value="1"/>
</dbReference>
<feature type="compositionally biased region" description="Low complexity" evidence="1">
    <location>
        <begin position="688"/>
        <end position="697"/>
    </location>
</feature>
<keyword evidence="5" id="KW-1185">Reference proteome</keyword>
<protein>
    <recommendedName>
        <fullName evidence="6">DUF659 domain-containing protein</fullName>
    </recommendedName>
</protein>
<comment type="caution">
    <text evidence="4">The sequence shown here is derived from an EMBL/GenBank/DDBJ whole genome shotgun (WGS) entry which is preliminary data.</text>
</comment>
<proteinExistence type="predicted"/>
<feature type="domain" description="DUF659" evidence="2">
    <location>
        <begin position="154"/>
        <end position="257"/>
    </location>
</feature>
<evidence type="ECO:0000313" key="4">
    <source>
        <dbReference type="EMBL" id="GBG85994.1"/>
    </source>
</evidence>
<dbReference type="InterPro" id="IPR007021">
    <property type="entry name" value="DUF659"/>
</dbReference>
<evidence type="ECO:0000313" key="5">
    <source>
        <dbReference type="Proteomes" id="UP000265515"/>
    </source>
</evidence>
<dbReference type="Proteomes" id="UP000265515">
    <property type="component" value="Unassembled WGS sequence"/>
</dbReference>
<dbReference type="GO" id="GO:0046983">
    <property type="term" value="F:protein dimerization activity"/>
    <property type="evidence" value="ECO:0007669"/>
    <property type="project" value="InterPro"/>
</dbReference>
<dbReference type="SUPFAM" id="SSF53098">
    <property type="entry name" value="Ribonuclease H-like"/>
    <property type="match status" value="1"/>
</dbReference>
<evidence type="ECO:0000259" key="3">
    <source>
        <dbReference type="Pfam" id="PF05699"/>
    </source>
</evidence>
<feature type="compositionally biased region" description="Basic residues" evidence="1">
    <location>
        <begin position="720"/>
        <end position="731"/>
    </location>
</feature>
<dbReference type="STRING" id="69332.A0A388LUK2"/>
<dbReference type="InterPro" id="IPR008906">
    <property type="entry name" value="HATC_C_dom"/>
</dbReference>